<sequence length="63" mass="7417">MWKDAYLNICLDLESFNGKANWIIPVPSTFMIEETGEIRFRYVSPNFMSRLEPYDVLSALRNL</sequence>
<gene>
    <name evidence="1" type="ORF">GCM10011398_23120</name>
</gene>
<reference evidence="1" key="1">
    <citation type="journal article" date="2014" name="Int. J. Syst. Evol. Microbiol.">
        <title>Complete genome sequence of Corynebacterium casei LMG S-19264T (=DSM 44701T), isolated from a smear-ripened cheese.</title>
        <authorList>
            <consortium name="US DOE Joint Genome Institute (JGI-PGF)"/>
            <person name="Walter F."/>
            <person name="Albersmeier A."/>
            <person name="Kalinowski J."/>
            <person name="Ruckert C."/>
        </authorList>
    </citation>
    <scope>NUCLEOTIDE SEQUENCE</scope>
    <source>
        <strain evidence="1">CGMCC 1.12754</strain>
    </source>
</reference>
<evidence type="ECO:0000313" key="2">
    <source>
        <dbReference type="Proteomes" id="UP000622860"/>
    </source>
</evidence>
<proteinExistence type="predicted"/>
<dbReference type="Gene3D" id="3.40.30.10">
    <property type="entry name" value="Glutaredoxin"/>
    <property type="match status" value="1"/>
</dbReference>
<evidence type="ECO:0008006" key="3">
    <source>
        <dbReference type="Google" id="ProtNLM"/>
    </source>
</evidence>
<protein>
    <recommendedName>
        <fullName evidence="3">Alkyl hydroperoxide reductase subunit C/ Thiol specific antioxidant domain-containing protein</fullName>
    </recommendedName>
</protein>
<reference evidence="1" key="2">
    <citation type="submission" date="2020-09" db="EMBL/GenBank/DDBJ databases">
        <authorList>
            <person name="Sun Q."/>
            <person name="Zhou Y."/>
        </authorList>
    </citation>
    <scope>NUCLEOTIDE SEQUENCE</scope>
    <source>
        <strain evidence="1">CGMCC 1.12754</strain>
    </source>
</reference>
<dbReference type="Proteomes" id="UP000622860">
    <property type="component" value="Unassembled WGS sequence"/>
</dbReference>
<organism evidence="1 2">
    <name type="scientific">Virgibacillus oceani</name>
    <dbReference type="NCBI Taxonomy" id="1479511"/>
    <lineage>
        <taxon>Bacteria</taxon>
        <taxon>Bacillati</taxon>
        <taxon>Bacillota</taxon>
        <taxon>Bacilli</taxon>
        <taxon>Bacillales</taxon>
        <taxon>Bacillaceae</taxon>
        <taxon>Virgibacillus</taxon>
    </lineage>
</organism>
<dbReference type="AlphaFoldDB" id="A0A917HG44"/>
<dbReference type="EMBL" id="BMFR01000009">
    <property type="protein sequence ID" value="GGG77406.1"/>
    <property type="molecule type" value="Genomic_DNA"/>
</dbReference>
<comment type="caution">
    <text evidence="1">The sequence shown here is derived from an EMBL/GenBank/DDBJ whole genome shotgun (WGS) entry which is preliminary data.</text>
</comment>
<name>A0A917HG44_9BACI</name>
<accession>A0A917HG44</accession>
<keyword evidence="2" id="KW-1185">Reference proteome</keyword>
<evidence type="ECO:0000313" key="1">
    <source>
        <dbReference type="EMBL" id="GGG77406.1"/>
    </source>
</evidence>